<dbReference type="Pfam" id="PF00962">
    <property type="entry name" value="A_deaminase"/>
    <property type="match status" value="1"/>
</dbReference>
<name>A0A936ZS61_9BURK</name>
<evidence type="ECO:0000256" key="3">
    <source>
        <dbReference type="ARBA" id="ARBA00022833"/>
    </source>
</evidence>
<comment type="cofactor">
    <cofactor evidence="5">
        <name>Zn(2+)</name>
        <dbReference type="ChEBI" id="CHEBI:29105"/>
    </cofactor>
    <text evidence="5">Binds 1 zinc ion per subunit.</text>
</comment>
<keyword evidence="4 5" id="KW-0546">Nucleotide metabolism</keyword>
<keyword evidence="1 5" id="KW-0479">Metal-binding</keyword>
<reference evidence="7" key="1">
    <citation type="submission" date="2021-01" db="EMBL/GenBank/DDBJ databases">
        <title>Ramlibacter sp. strain AW1 16S ribosomal RNA gene Genome sequencing and assembly.</title>
        <authorList>
            <person name="Kang M."/>
        </authorList>
    </citation>
    <scope>NUCLEOTIDE SEQUENCE</scope>
    <source>
        <strain evidence="7">AW1</strain>
    </source>
</reference>
<dbReference type="Gene3D" id="3.20.20.140">
    <property type="entry name" value="Metal-dependent hydrolases"/>
    <property type="match status" value="1"/>
</dbReference>
<dbReference type="InterPro" id="IPR028892">
    <property type="entry name" value="ADE"/>
</dbReference>
<dbReference type="InterPro" id="IPR001365">
    <property type="entry name" value="A_deaminase_dom"/>
</dbReference>
<evidence type="ECO:0000256" key="1">
    <source>
        <dbReference type="ARBA" id="ARBA00022723"/>
    </source>
</evidence>
<dbReference type="PANTHER" id="PTHR43114">
    <property type="entry name" value="ADENINE DEAMINASE"/>
    <property type="match status" value="1"/>
</dbReference>
<dbReference type="PANTHER" id="PTHR43114:SF6">
    <property type="entry name" value="ADENINE DEAMINASE"/>
    <property type="match status" value="1"/>
</dbReference>
<evidence type="ECO:0000256" key="5">
    <source>
        <dbReference type="HAMAP-Rule" id="MF_01962"/>
    </source>
</evidence>
<dbReference type="InterPro" id="IPR006330">
    <property type="entry name" value="Ado/ade_deaminase"/>
</dbReference>
<dbReference type="InterPro" id="IPR032466">
    <property type="entry name" value="Metal_Hydrolase"/>
</dbReference>
<dbReference type="EC" id="3.5.4.2" evidence="5"/>
<dbReference type="Proteomes" id="UP000613011">
    <property type="component" value="Unassembled WGS sequence"/>
</dbReference>
<keyword evidence="8" id="KW-1185">Reference proteome</keyword>
<feature type="active site" description="Proton donor" evidence="5">
    <location>
        <position position="199"/>
    </location>
</feature>
<gene>
    <name evidence="7" type="ORF">JI739_20115</name>
</gene>
<comment type="function">
    <text evidence="5">Catalyzes the hydrolytic deamination of adenine to hypoxanthine. Plays an important role in the purine salvage pathway and in nitrogen catabolism.</text>
</comment>
<organism evidence="7 8">
    <name type="scientific">Ramlibacter aurantiacus</name>
    <dbReference type="NCBI Taxonomy" id="2801330"/>
    <lineage>
        <taxon>Bacteria</taxon>
        <taxon>Pseudomonadati</taxon>
        <taxon>Pseudomonadota</taxon>
        <taxon>Betaproteobacteria</taxon>
        <taxon>Burkholderiales</taxon>
        <taxon>Comamonadaceae</taxon>
        <taxon>Ramlibacter</taxon>
    </lineage>
</organism>
<feature type="binding site" evidence="5">
    <location>
        <position position="277"/>
    </location>
    <ligand>
        <name>Zn(2+)</name>
        <dbReference type="ChEBI" id="CHEBI:29105"/>
        <note>catalytic</note>
    </ligand>
</feature>
<dbReference type="GO" id="GO:0000034">
    <property type="term" value="F:adenine deaminase activity"/>
    <property type="evidence" value="ECO:0007669"/>
    <property type="project" value="UniProtKB-UniRule"/>
</dbReference>
<comment type="similarity">
    <text evidence="5">Belongs to the metallo-dependent hydrolases superfamily. Adenosine and AMP deaminases family. Adenine deaminase type 2 subfamily.</text>
</comment>
<evidence type="ECO:0000256" key="2">
    <source>
        <dbReference type="ARBA" id="ARBA00022801"/>
    </source>
</evidence>
<dbReference type="SUPFAM" id="SSF51556">
    <property type="entry name" value="Metallo-dependent hydrolases"/>
    <property type="match status" value="1"/>
</dbReference>
<feature type="binding site" evidence="5">
    <location>
        <position position="18"/>
    </location>
    <ligand>
        <name>Zn(2+)</name>
        <dbReference type="ChEBI" id="CHEBI:29105"/>
        <note>catalytic</note>
    </ligand>
</feature>
<evidence type="ECO:0000259" key="6">
    <source>
        <dbReference type="Pfam" id="PF00962"/>
    </source>
</evidence>
<proteinExistence type="inferred from homology"/>
<dbReference type="AlphaFoldDB" id="A0A936ZS61"/>
<dbReference type="GO" id="GO:0043103">
    <property type="term" value="P:hypoxanthine salvage"/>
    <property type="evidence" value="ECO:0007669"/>
    <property type="project" value="UniProtKB-UniRule"/>
</dbReference>
<dbReference type="GO" id="GO:0009117">
    <property type="term" value="P:nucleotide metabolic process"/>
    <property type="evidence" value="ECO:0007669"/>
    <property type="project" value="UniProtKB-KW"/>
</dbReference>
<feature type="site" description="Important for catalytic activity" evidence="5">
    <location>
        <position position="220"/>
    </location>
</feature>
<comment type="catalytic activity">
    <reaction evidence="5">
        <text>adenine + H2O + H(+) = hypoxanthine + NH4(+)</text>
        <dbReference type="Rhea" id="RHEA:23688"/>
        <dbReference type="ChEBI" id="CHEBI:15377"/>
        <dbReference type="ChEBI" id="CHEBI:15378"/>
        <dbReference type="ChEBI" id="CHEBI:16708"/>
        <dbReference type="ChEBI" id="CHEBI:17368"/>
        <dbReference type="ChEBI" id="CHEBI:28938"/>
        <dbReference type="EC" id="3.5.4.2"/>
    </reaction>
</comment>
<feature type="domain" description="Adenosine deaminase" evidence="6">
    <location>
        <begin position="11"/>
        <end position="331"/>
    </location>
</feature>
<sequence>MTPAEFIAGLPKAELHMHIEGSIEAPLFMQLARRNEVAIRWATEQELLAAYRFRDLQAFLDLYYDGCRVLVHARDFHDVTRAYLRRAHADNVRHAEMFLGPQGHTSRGVALRTVLEGVFAAMDEARAEVGISSGLILVAQRHRSEAEAFELYEQAMPWRDRILGFGLGGAEVGNPPSKFERFFRRCRDDGFHVVAHAGEEGPAAYVRESVELLGVERVDHGNASLQDAALLRTLAQRQTPLTVCPLSNLKLNVVSSIEAHPLKQLMDAGLRVTVNSDDPSYFGGYVNDNYVACQRALGLTRHEVVQLARNSVLASFVPEARQRELLAEIEAYESRAGAWIG</sequence>
<dbReference type="HAMAP" id="MF_01962">
    <property type="entry name" value="Adenine_deaminase"/>
    <property type="match status" value="1"/>
</dbReference>
<evidence type="ECO:0000256" key="4">
    <source>
        <dbReference type="ARBA" id="ARBA00023080"/>
    </source>
</evidence>
<feature type="binding site" evidence="5">
    <location>
        <position position="16"/>
    </location>
    <ligand>
        <name>Zn(2+)</name>
        <dbReference type="ChEBI" id="CHEBI:29105"/>
        <note>catalytic</note>
    </ligand>
</feature>
<protein>
    <recommendedName>
        <fullName evidence="5">Adenine deaminase</fullName>
        <shortName evidence="5">ADE</shortName>
        <ecNumber evidence="5">3.5.4.2</ecNumber>
    </recommendedName>
    <alternativeName>
        <fullName evidence="5">Adenine aminohydrolase</fullName>
        <shortName evidence="5">AAH</shortName>
    </alternativeName>
</protein>
<dbReference type="CDD" id="cd01320">
    <property type="entry name" value="ADA"/>
    <property type="match status" value="1"/>
</dbReference>
<evidence type="ECO:0000313" key="7">
    <source>
        <dbReference type="EMBL" id="MBL0422650.1"/>
    </source>
</evidence>
<evidence type="ECO:0000313" key="8">
    <source>
        <dbReference type="Proteomes" id="UP000613011"/>
    </source>
</evidence>
<dbReference type="GO" id="GO:0006146">
    <property type="term" value="P:adenine catabolic process"/>
    <property type="evidence" value="ECO:0007669"/>
    <property type="project" value="UniProtKB-UniRule"/>
</dbReference>
<keyword evidence="3 5" id="KW-0862">Zinc</keyword>
<dbReference type="EMBL" id="JAEQNA010000009">
    <property type="protein sequence ID" value="MBL0422650.1"/>
    <property type="molecule type" value="Genomic_DNA"/>
</dbReference>
<dbReference type="GO" id="GO:0005829">
    <property type="term" value="C:cytosol"/>
    <property type="evidence" value="ECO:0007669"/>
    <property type="project" value="TreeGrafter"/>
</dbReference>
<dbReference type="NCBIfam" id="NF006850">
    <property type="entry name" value="PRK09358.1-6"/>
    <property type="match status" value="1"/>
</dbReference>
<keyword evidence="2 5" id="KW-0378">Hydrolase</keyword>
<feature type="binding site" evidence="5">
    <location>
        <position position="196"/>
    </location>
    <ligand>
        <name>Zn(2+)</name>
        <dbReference type="ChEBI" id="CHEBI:29105"/>
        <note>catalytic</note>
    </ligand>
</feature>
<dbReference type="GO" id="GO:0008270">
    <property type="term" value="F:zinc ion binding"/>
    <property type="evidence" value="ECO:0007669"/>
    <property type="project" value="UniProtKB-UniRule"/>
</dbReference>
<feature type="binding site" evidence="5">
    <location>
        <position position="278"/>
    </location>
    <ligand>
        <name>substrate</name>
    </ligand>
</feature>
<comment type="caution">
    <text evidence="7">The sequence shown here is derived from an EMBL/GenBank/DDBJ whole genome shotgun (WGS) entry which is preliminary data.</text>
</comment>
<dbReference type="NCBIfam" id="TIGR01430">
    <property type="entry name" value="aden_deam"/>
    <property type="match status" value="1"/>
</dbReference>
<accession>A0A936ZS61</accession>